<proteinExistence type="predicted"/>
<evidence type="ECO:0000313" key="1">
    <source>
        <dbReference type="EMBL" id="MBT0653934.1"/>
    </source>
</evidence>
<dbReference type="PANTHER" id="PTHR34374:SF1">
    <property type="entry name" value="LARGE RIBOSOMAL RNA SUBUNIT ACCUMULATION PROTEIN YCED HOMOLOG 1, CHLOROPLASTIC"/>
    <property type="match status" value="1"/>
</dbReference>
<comment type="caution">
    <text evidence="1">The sequence shown here is derived from an EMBL/GenBank/DDBJ whole genome shotgun (WGS) entry which is preliminary data.</text>
</comment>
<dbReference type="EMBL" id="JAHCVK010000006">
    <property type="protein sequence ID" value="MBT0653934.1"/>
    <property type="molecule type" value="Genomic_DNA"/>
</dbReference>
<keyword evidence="2" id="KW-1185">Reference proteome</keyword>
<gene>
    <name evidence="1" type="ORF">KI810_12770</name>
</gene>
<dbReference type="Proteomes" id="UP000756860">
    <property type="component" value="Unassembled WGS sequence"/>
</dbReference>
<dbReference type="PANTHER" id="PTHR34374">
    <property type="entry name" value="LARGE RIBOSOMAL RNA SUBUNIT ACCUMULATION PROTEIN YCED HOMOLOG 1, CHLOROPLASTIC"/>
    <property type="match status" value="1"/>
</dbReference>
<dbReference type="Pfam" id="PF02620">
    <property type="entry name" value="YceD"/>
    <property type="match status" value="1"/>
</dbReference>
<evidence type="ECO:0000313" key="2">
    <source>
        <dbReference type="Proteomes" id="UP000756860"/>
    </source>
</evidence>
<protein>
    <submittedName>
        <fullName evidence="1">DUF177 domain-containing protein</fullName>
    </submittedName>
</protein>
<sequence length="179" mass="19736">MKIRVHDIKDKELVLAGEEQIVDYPTLHAMETAGECRFVKPLAVNLTVVREYDHIRVQGNVATSVGMGCSRCLGDTVHDVVSAFTIFYSRDAGLPQDEEEVELAEQDLISATYEGDEIDFSGEIAEQVLLAIPLKPLCREDCRGLCGICGADLNVTECGCDRQVINPKFSALKNFKAEK</sequence>
<dbReference type="RefSeq" id="WP_214175939.1">
    <property type="nucleotide sequence ID" value="NZ_JAHCVK010000006.1"/>
</dbReference>
<name>A0ABS5SEZ0_9BACT</name>
<reference evidence="1 2" key="1">
    <citation type="submission" date="2021-05" db="EMBL/GenBank/DDBJ databases">
        <title>The draft genome of Geobacter luticola JCM 17780.</title>
        <authorList>
            <person name="Xu Z."/>
            <person name="Masuda Y."/>
            <person name="Itoh H."/>
            <person name="Senoo K."/>
        </authorList>
    </citation>
    <scope>NUCLEOTIDE SEQUENCE [LARGE SCALE GENOMIC DNA]</scope>
    <source>
        <strain evidence="1 2">JCM 17780</strain>
    </source>
</reference>
<organism evidence="1 2">
    <name type="scientific">Geomobilimonas luticola</name>
    <dbReference type="NCBI Taxonomy" id="1114878"/>
    <lineage>
        <taxon>Bacteria</taxon>
        <taxon>Pseudomonadati</taxon>
        <taxon>Thermodesulfobacteriota</taxon>
        <taxon>Desulfuromonadia</taxon>
        <taxon>Geobacterales</taxon>
        <taxon>Geobacteraceae</taxon>
        <taxon>Geomobilimonas</taxon>
    </lineage>
</organism>
<dbReference type="InterPro" id="IPR003772">
    <property type="entry name" value="YceD"/>
</dbReference>
<accession>A0ABS5SEZ0</accession>